<dbReference type="Proteomes" id="UP000828251">
    <property type="component" value="Unassembled WGS sequence"/>
</dbReference>
<comment type="caution">
    <text evidence="1">The sequence shown here is derived from an EMBL/GenBank/DDBJ whole genome shotgun (WGS) entry which is preliminary data.</text>
</comment>
<gene>
    <name evidence="1" type="ORF">J1N35_014569</name>
</gene>
<proteinExistence type="predicted"/>
<dbReference type="AlphaFoldDB" id="A0A9D3VVN5"/>
<protein>
    <submittedName>
        <fullName evidence="1">Uncharacterized protein</fullName>
    </submittedName>
</protein>
<evidence type="ECO:0000313" key="1">
    <source>
        <dbReference type="EMBL" id="KAH1097648.1"/>
    </source>
</evidence>
<organism evidence="1 2">
    <name type="scientific">Gossypium stocksii</name>
    <dbReference type="NCBI Taxonomy" id="47602"/>
    <lineage>
        <taxon>Eukaryota</taxon>
        <taxon>Viridiplantae</taxon>
        <taxon>Streptophyta</taxon>
        <taxon>Embryophyta</taxon>
        <taxon>Tracheophyta</taxon>
        <taxon>Spermatophyta</taxon>
        <taxon>Magnoliopsida</taxon>
        <taxon>eudicotyledons</taxon>
        <taxon>Gunneridae</taxon>
        <taxon>Pentapetalae</taxon>
        <taxon>rosids</taxon>
        <taxon>malvids</taxon>
        <taxon>Malvales</taxon>
        <taxon>Malvaceae</taxon>
        <taxon>Malvoideae</taxon>
        <taxon>Gossypium</taxon>
    </lineage>
</organism>
<dbReference type="OrthoDB" id="1937804at2759"/>
<name>A0A9D3VVN5_9ROSI</name>
<dbReference type="EMBL" id="JAIQCV010000005">
    <property type="protein sequence ID" value="KAH1097648.1"/>
    <property type="molecule type" value="Genomic_DNA"/>
</dbReference>
<evidence type="ECO:0000313" key="2">
    <source>
        <dbReference type="Proteomes" id="UP000828251"/>
    </source>
</evidence>
<sequence length="111" mass="12788">MREGKAKLEGKIWRPWRMVRIRRGIMEQRVARNYSECTITLEDVALQLGPPVDVSVVTRSTIILHKKDLYATLLGKVLNSFEGGQIQMKWLETNLKKLAPHAIEVVKEQYA</sequence>
<accession>A0A9D3VVN5</accession>
<reference evidence="1 2" key="1">
    <citation type="journal article" date="2021" name="Plant Biotechnol. J.">
        <title>Multi-omics assisted identification of the key and species-specific regulatory components of drought-tolerant mechanisms in Gossypium stocksii.</title>
        <authorList>
            <person name="Yu D."/>
            <person name="Ke L."/>
            <person name="Zhang D."/>
            <person name="Wu Y."/>
            <person name="Sun Y."/>
            <person name="Mei J."/>
            <person name="Sun J."/>
            <person name="Sun Y."/>
        </authorList>
    </citation>
    <scope>NUCLEOTIDE SEQUENCE [LARGE SCALE GENOMIC DNA]</scope>
    <source>
        <strain evidence="2">cv. E1</strain>
        <tissue evidence="1">Leaf</tissue>
    </source>
</reference>
<keyword evidence="2" id="KW-1185">Reference proteome</keyword>